<evidence type="ECO:0008006" key="3">
    <source>
        <dbReference type="Google" id="ProtNLM"/>
    </source>
</evidence>
<dbReference type="EMBL" id="ML987192">
    <property type="protein sequence ID" value="KAF2251592.1"/>
    <property type="molecule type" value="Genomic_DNA"/>
</dbReference>
<reference evidence="1" key="1">
    <citation type="journal article" date="2020" name="Stud. Mycol.">
        <title>101 Dothideomycetes genomes: a test case for predicting lifestyles and emergence of pathogens.</title>
        <authorList>
            <person name="Haridas S."/>
            <person name="Albert R."/>
            <person name="Binder M."/>
            <person name="Bloem J."/>
            <person name="Labutti K."/>
            <person name="Salamov A."/>
            <person name="Andreopoulos B."/>
            <person name="Baker S."/>
            <person name="Barry K."/>
            <person name="Bills G."/>
            <person name="Bluhm B."/>
            <person name="Cannon C."/>
            <person name="Castanera R."/>
            <person name="Culley D."/>
            <person name="Daum C."/>
            <person name="Ezra D."/>
            <person name="Gonzalez J."/>
            <person name="Henrissat B."/>
            <person name="Kuo A."/>
            <person name="Liang C."/>
            <person name="Lipzen A."/>
            <person name="Lutzoni F."/>
            <person name="Magnuson J."/>
            <person name="Mondo S."/>
            <person name="Nolan M."/>
            <person name="Ohm R."/>
            <person name="Pangilinan J."/>
            <person name="Park H.-J."/>
            <person name="Ramirez L."/>
            <person name="Alfaro M."/>
            <person name="Sun H."/>
            <person name="Tritt A."/>
            <person name="Yoshinaga Y."/>
            <person name="Zwiers L.-H."/>
            <person name="Turgeon B."/>
            <person name="Goodwin S."/>
            <person name="Spatafora J."/>
            <person name="Crous P."/>
            <person name="Grigoriev I."/>
        </authorList>
    </citation>
    <scope>NUCLEOTIDE SEQUENCE</scope>
    <source>
        <strain evidence="1">CBS 122368</strain>
    </source>
</reference>
<accession>A0A6A6IP35</accession>
<sequence length="669" mass="74216">MFEGLGTEESSIGGGLPIAHDGVSTNGALCELPRKRRRLEPIGRVSDGCTASSSLSMAHKLLSSTNNVFLTEGLLKIYHDTFENALSCWLIEKTCPYSKESDPSDMHQSGPNCTWNRIYHRVFRLDRLASPAVRGRKLSWSEEKAASKAINLAVFSFATQWAQSSKRSKAMYTNREGTTNNISEGDIDSSETNEDFDRALQIAAWHEARSALRNASEIESFRVVLAHIVFSLTQKPCGAGTESPSLGTRGSHEEDLDQREDLLSKLEIAIDGEGPPIHLEQGLRLIHSLRSRMAISEAAETATRRLDAADKDTVDLLFWLGVMFDTLSSAMHKRPLVVSDEDSDVYAHGERPDDGVLDGNCRGYFEDEPTMPPVGAGGLWGNYIFARQHTRLQDSPVRWPCTYDQAASVLRDAAPVKVLLFRKLTRIQTLLGRGARAYAMEKAIAEAMEVYRRWGAVFAPFMQDCIDNHDDLPAQIQSWYICLTGHWHLGTLLLADLLDVIDNSSPPLSEPSLSEERKTTNFVATFRRKNCCALSDLARCACPREDTSFSKSHEFHFAVNQGALLTEPWTAVLIRAFAKAGAILLETASKGCNSPDAEAFRRAEDCSEALFYLGRKSDQALAAARILGDALQQRPRGVEKNARNCNNLLETELWSEFDDLNGVHGWITV</sequence>
<dbReference type="RefSeq" id="XP_033686596.1">
    <property type="nucleotide sequence ID" value="XM_033834741.1"/>
</dbReference>
<name>A0A6A6IP35_9PLEO</name>
<dbReference type="GeneID" id="54588071"/>
<organism evidence="1 2">
    <name type="scientific">Trematosphaeria pertusa</name>
    <dbReference type="NCBI Taxonomy" id="390896"/>
    <lineage>
        <taxon>Eukaryota</taxon>
        <taxon>Fungi</taxon>
        <taxon>Dikarya</taxon>
        <taxon>Ascomycota</taxon>
        <taxon>Pezizomycotina</taxon>
        <taxon>Dothideomycetes</taxon>
        <taxon>Pleosporomycetidae</taxon>
        <taxon>Pleosporales</taxon>
        <taxon>Massarineae</taxon>
        <taxon>Trematosphaeriaceae</taxon>
        <taxon>Trematosphaeria</taxon>
    </lineage>
</organism>
<proteinExistence type="predicted"/>
<dbReference type="AlphaFoldDB" id="A0A6A6IP35"/>
<gene>
    <name evidence="1" type="ORF">BU26DRAFT_589815</name>
</gene>
<dbReference type="OrthoDB" id="5958943at2759"/>
<dbReference type="Proteomes" id="UP000800094">
    <property type="component" value="Unassembled WGS sequence"/>
</dbReference>
<evidence type="ECO:0000313" key="2">
    <source>
        <dbReference type="Proteomes" id="UP000800094"/>
    </source>
</evidence>
<keyword evidence="2" id="KW-1185">Reference proteome</keyword>
<evidence type="ECO:0000313" key="1">
    <source>
        <dbReference type="EMBL" id="KAF2251592.1"/>
    </source>
</evidence>
<protein>
    <recommendedName>
        <fullName evidence="3">C6 transcription factor AlcR</fullName>
    </recommendedName>
</protein>